<gene>
    <name evidence="4" type="ORF">FHX46_003002</name>
</gene>
<evidence type="ECO:0000313" key="5">
    <source>
        <dbReference type="Proteomes" id="UP000754495"/>
    </source>
</evidence>
<dbReference type="EC" id="1.6.5.5" evidence="4"/>
<comment type="caution">
    <text evidence="4">The sequence shown here is derived from an EMBL/GenBank/DDBJ whole genome shotgun (WGS) entry which is preliminary data.</text>
</comment>
<dbReference type="InterPro" id="IPR036291">
    <property type="entry name" value="NAD(P)-bd_dom_sf"/>
</dbReference>
<evidence type="ECO:0000313" key="4">
    <source>
        <dbReference type="EMBL" id="NIH80472.1"/>
    </source>
</evidence>
<dbReference type="InterPro" id="IPR013154">
    <property type="entry name" value="ADH-like_N"/>
</dbReference>
<dbReference type="PANTHER" id="PTHR48106:SF18">
    <property type="entry name" value="QUINONE OXIDOREDUCTASE PIG3"/>
    <property type="match status" value="1"/>
</dbReference>
<evidence type="ECO:0000256" key="1">
    <source>
        <dbReference type="ARBA" id="ARBA00022857"/>
    </source>
</evidence>
<proteinExistence type="predicted"/>
<evidence type="ECO:0000256" key="2">
    <source>
        <dbReference type="ARBA" id="ARBA00023002"/>
    </source>
</evidence>
<dbReference type="PROSITE" id="PS01162">
    <property type="entry name" value="QOR_ZETA_CRYSTAL"/>
    <property type="match status" value="1"/>
</dbReference>
<reference evidence="4 5" key="1">
    <citation type="submission" date="2020-03" db="EMBL/GenBank/DDBJ databases">
        <title>Sequencing the genomes of 1000 actinobacteria strains.</title>
        <authorList>
            <person name="Klenk H.-P."/>
        </authorList>
    </citation>
    <scope>NUCLEOTIDE SEQUENCE [LARGE SCALE GENOMIC DNA]</scope>
    <source>
        <strain evidence="4 5">DSM 45668</strain>
    </source>
</reference>
<dbReference type="RefSeq" id="WP_243871276.1">
    <property type="nucleotide sequence ID" value="NZ_JAANOU010000001.1"/>
</dbReference>
<dbReference type="InterPro" id="IPR011032">
    <property type="entry name" value="GroES-like_sf"/>
</dbReference>
<protein>
    <submittedName>
        <fullName evidence="4">NADPH2:quinone reductase</fullName>
        <ecNumber evidence="4">1.6.5.5</ecNumber>
    </submittedName>
</protein>
<keyword evidence="2 4" id="KW-0560">Oxidoreductase</keyword>
<dbReference type="SUPFAM" id="SSF51735">
    <property type="entry name" value="NAD(P)-binding Rossmann-fold domains"/>
    <property type="match status" value="1"/>
</dbReference>
<dbReference type="InterPro" id="IPR020843">
    <property type="entry name" value="ER"/>
</dbReference>
<dbReference type="EMBL" id="JAANOU010000001">
    <property type="protein sequence ID" value="NIH80472.1"/>
    <property type="molecule type" value="Genomic_DNA"/>
</dbReference>
<name>A0ABX0SU39_9PSEU</name>
<dbReference type="SMART" id="SM00829">
    <property type="entry name" value="PKS_ER"/>
    <property type="match status" value="1"/>
</dbReference>
<dbReference type="Gene3D" id="3.90.180.10">
    <property type="entry name" value="Medium-chain alcohol dehydrogenases, catalytic domain"/>
    <property type="match status" value="1"/>
</dbReference>
<keyword evidence="5" id="KW-1185">Reference proteome</keyword>
<dbReference type="PANTHER" id="PTHR48106">
    <property type="entry name" value="QUINONE OXIDOREDUCTASE PIG3-RELATED"/>
    <property type="match status" value="1"/>
</dbReference>
<evidence type="ECO:0000259" key="3">
    <source>
        <dbReference type="SMART" id="SM00829"/>
    </source>
</evidence>
<dbReference type="Gene3D" id="3.40.50.720">
    <property type="entry name" value="NAD(P)-binding Rossmann-like Domain"/>
    <property type="match status" value="1"/>
</dbReference>
<keyword evidence="1" id="KW-0521">NADP</keyword>
<dbReference type="InterPro" id="IPR002364">
    <property type="entry name" value="Quin_OxRdtase/zeta-crystal_CS"/>
</dbReference>
<dbReference type="InterPro" id="IPR013149">
    <property type="entry name" value="ADH-like_C"/>
</dbReference>
<dbReference type="Pfam" id="PF08240">
    <property type="entry name" value="ADH_N"/>
    <property type="match status" value="1"/>
</dbReference>
<dbReference type="GO" id="GO:0003960">
    <property type="term" value="F:quinone reductase (NADPH) activity"/>
    <property type="evidence" value="ECO:0007669"/>
    <property type="project" value="UniProtKB-EC"/>
</dbReference>
<dbReference type="SUPFAM" id="SSF50129">
    <property type="entry name" value="GroES-like"/>
    <property type="match status" value="1"/>
</dbReference>
<accession>A0ABX0SU39</accession>
<dbReference type="Pfam" id="PF00107">
    <property type="entry name" value="ADH_zinc_N"/>
    <property type="match status" value="1"/>
</dbReference>
<sequence>MGLSPHVVEMAPRLMPIQVDDGGGPEVLRIREVPDPEPQPGQVVVAVAYASITFVETQVRSGRGPFSRPGLPRVPGNGVGGRVVAVGSGVDPVLVGTIVVTTTGGEGGYAELATARAQDLVPVPEGVALGDAVALLADGHTALWLYRQANVHRDEHVLVEAAAGGVGSLLVQLASADGARVIGAARGAWKAEPVMGLGAAAVVDYSRPGWLDRVRAVTGGKGLDLVFDGVGGAVGTQAVRALRDGGRVSVYGMASGTDAEHDPAELRARSIEVIGLTSAPSPAEARALIADALEMNAAGTLRPLIGQTFRLDEAAAAQRAIEARTTLGKTLLTVDNAREG</sequence>
<dbReference type="Proteomes" id="UP000754495">
    <property type="component" value="Unassembled WGS sequence"/>
</dbReference>
<organism evidence="4 5">
    <name type="scientific">Amycolatopsis viridis</name>
    <dbReference type="NCBI Taxonomy" id="185678"/>
    <lineage>
        <taxon>Bacteria</taxon>
        <taxon>Bacillati</taxon>
        <taxon>Actinomycetota</taxon>
        <taxon>Actinomycetes</taxon>
        <taxon>Pseudonocardiales</taxon>
        <taxon>Pseudonocardiaceae</taxon>
        <taxon>Amycolatopsis</taxon>
    </lineage>
</organism>
<feature type="domain" description="Enoyl reductase (ER)" evidence="3">
    <location>
        <begin position="23"/>
        <end position="332"/>
    </location>
</feature>